<organism evidence="2 3">
    <name type="scientific">Mucilaginibacter ginsenosidivorax</name>
    <dbReference type="NCBI Taxonomy" id="862126"/>
    <lineage>
        <taxon>Bacteria</taxon>
        <taxon>Pseudomonadati</taxon>
        <taxon>Bacteroidota</taxon>
        <taxon>Sphingobacteriia</taxon>
        <taxon>Sphingobacteriales</taxon>
        <taxon>Sphingobacteriaceae</taxon>
        <taxon>Mucilaginibacter</taxon>
    </lineage>
</organism>
<sequence length="203" mass="22743">MRELVASVNVTLDGFMAGPDGSLDWHFKYWDSQLCESLCRQLARADTILLGARTYEAFANYWPAKANDLLMAKEDIIMAELMNQHTKAVVSKSIHLTPWRNTILLKGKLKKEIDQLKAQPGRDIIVLGSGQLVSSLMKLNLVDRYELWVHPVVISTGKRLFPILSHNIQMRLANTQVFSSGIVRLSYCCEKAGVQMPVVGLSA</sequence>
<dbReference type="KEGG" id="mgk:FSB76_21260"/>
<protein>
    <submittedName>
        <fullName evidence="2">Dihydrofolate reductase</fullName>
    </submittedName>
</protein>
<dbReference type="RefSeq" id="WP_147056894.1">
    <property type="nucleotide sequence ID" value="NZ_CP042437.1"/>
</dbReference>
<dbReference type="OrthoDB" id="195113at2"/>
<feature type="domain" description="Bacterial bifunctional deaminase-reductase C-terminal" evidence="1">
    <location>
        <begin position="4"/>
        <end position="183"/>
    </location>
</feature>
<dbReference type="EMBL" id="CP042437">
    <property type="protein sequence ID" value="QEC78347.1"/>
    <property type="molecule type" value="Genomic_DNA"/>
</dbReference>
<evidence type="ECO:0000313" key="3">
    <source>
        <dbReference type="Proteomes" id="UP000321362"/>
    </source>
</evidence>
<evidence type="ECO:0000259" key="1">
    <source>
        <dbReference type="Pfam" id="PF01872"/>
    </source>
</evidence>
<evidence type="ECO:0000313" key="2">
    <source>
        <dbReference type="EMBL" id="QEC78347.1"/>
    </source>
</evidence>
<accession>A0A5B8W4K1</accession>
<dbReference type="GO" id="GO:0008703">
    <property type="term" value="F:5-amino-6-(5-phosphoribosylamino)uracil reductase activity"/>
    <property type="evidence" value="ECO:0007669"/>
    <property type="project" value="InterPro"/>
</dbReference>
<dbReference type="Gene3D" id="3.40.430.10">
    <property type="entry name" value="Dihydrofolate Reductase, subunit A"/>
    <property type="match status" value="1"/>
</dbReference>
<keyword evidence="3" id="KW-1185">Reference proteome</keyword>
<gene>
    <name evidence="2" type="ORF">FSB76_21260</name>
</gene>
<dbReference type="PANTHER" id="PTHR38011">
    <property type="entry name" value="DIHYDROFOLATE REDUCTASE FAMILY PROTEIN (AFU_ORTHOLOGUE AFUA_8G06820)"/>
    <property type="match status" value="1"/>
</dbReference>
<reference evidence="2 3" key="1">
    <citation type="journal article" date="2013" name="J. Microbiol.">
        <title>Mucilaginibacter ginsenosidivorax sp. nov., with ginsenoside converting activity isolated from sediment.</title>
        <authorList>
            <person name="Kim J.K."/>
            <person name="Choi T.E."/>
            <person name="Liu Q.M."/>
            <person name="Park H.Y."/>
            <person name="Yi T.H."/>
            <person name="Yoon M.H."/>
            <person name="Kim S.C."/>
            <person name="Im W.T."/>
        </authorList>
    </citation>
    <scope>NUCLEOTIDE SEQUENCE [LARGE SCALE GENOMIC DNA]</scope>
    <source>
        <strain evidence="2 3">KHI28</strain>
    </source>
</reference>
<dbReference type="AlphaFoldDB" id="A0A5B8W4K1"/>
<name>A0A5B8W4K1_9SPHI</name>
<dbReference type="SUPFAM" id="SSF53597">
    <property type="entry name" value="Dihydrofolate reductase-like"/>
    <property type="match status" value="1"/>
</dbReference>
<dbReference type="InterPro" id="IPR050765">
    <property type="entry name" value="Riboflavin_Biosynth_HTPR"/>
</dbReference>
<dbReference type="InterPro" id="IPR002734">
    <property type="entry name" value="RibDG_C"/>
</dbReference>
<dbReference type="PANTHER" id="PTHR38011:SF11">
    <property type="entry name" value="2,5-DIAMINO-6-RIBOSYLAMINO-4(3H)-PYRIMIDINONE 5'-PHOSPHATE REDUCTASE"/>
    <property type="match status" value="1"/>
</dbReference>
<proteinExistence type="predicted"/>
<dbReference type="Proteomes" id="UP000321362">
    <property type="component" value="Chromosome"/>
</dbReference>
<dbReference type="InterPro" id="IPR024072">
    <property type="entry name" value="DHFR-like_dom_sf"/>
</dbReference>
<dbReference type="Pfam" id="PF01872">
    <property type="entry name" value="RibD_C"/>
    <property type="match status" value="1"/>
</dbReference>
<dbReference type="GO" id="GO:0009231">
    <property type="term" value="P:riboflavin biosynthetic process"/>
    <property type="evidence" value="ECO:0007669"/>
    <property type="project" value="InterPro"/>
</dbReference>